<evidence type="ECO:0000256" key="8">
    <source>
        <dbReference type="ARBA" id="ARBA00023204"/>
    </source>
</evidence>
<dbReference type="PANTHER" id="PTHR11264">
    <property type="entry name" value="URACIL-DNA GLYCOSYLASE"/>
    <property type="match status" value="1"/>
</dbReference>
<dbReference type="STRING" id="1144750.SAMN05443431_10734"/>
<evidence type="ECO:0000256" key="7">
    <source>
        <dbReference type="ARBA" id="ARBA00022801"/>
    </source>
</evidence>
<dbReference type="InterPro" id="IPR005122">
    <property type="entry name" value="Uracil-DNA_glycosylase-like"/>
</dbReference>
<comment type="subcellular location">
    <subcellularLocation>
        <location evidence="9">Cytoplasm</location>
    </subcellularLocation>
</comment>
<evidence type="ECO:0000256" key="1">
    <source>
        <dbReference type="ARBA" id="ARBA00001400"/>
    </source>
</evidence>
<proteinExistence type="inferred from homology"/>
<comment type="catalytic activity">
    <reaction evidence="1 9 11">
        <text>Hydrolyzes single-stranded DNA or mismatched double-stranded DNA and polynucleotides, releasing free uracil.</text>
        <dbReference type="EC" id="3.2.2.27"/>
    </reaction>
</comment>
<dbReference type="InterPro" id="IPR018085">
    <property type="entry name" value="Ura-DNA_Glyclase_AS"/>
</dbReference>
<evidence type="ECO:0000256" key="5">
    <source>
        <dbReference type="ARBA" id="ARBA00018429"/>
    </source>
</evidence>
<dbReference type="GO" id="GO:0097510">
    <property type="term" value="P:base-excision repair, AP site formation via deaminated base removal"/>
    <property type="evidence" value="ECO:0007669"/>
    <property type="project" value="TreeGrafter"/>
</dbReference>
<evidence type="ECO:0000313" key="14">
    <source>
        <dbReference type="Proteomes" id="UP000199559"/>
    </source>
</evidence>
<evidence type="ECO:0000313" key="13">
    <source>
        <dbReference type="EMBL" id="SFJ39265.1"/>
    </source>
</evidence>
<dbReference type="RefSeq" id="WP_090840732.1">
    <property type="nucleotide sequence ID" value="NZ_FORM01000007.1"/>
</dbReference>
<dbReference type="Pfam" id="PF03167">
    <property type="entry name" value="UDG"/>
    <property type="match status" value="1"/>
</dbReference>
<feature type="domain" description="Uracil-DNA glycosylase-like" evidence="12">
    <location>
        <begin position="50"/>
        <end position="211"/>
    </location>
</feature>
<keyword evidence="8 9" id="KW-0234">DNA repair</keyword>
<organism evidence="13 14">
    <name type="scientific">Olleya namhaensis</name>
    <dbReference type="NCBI Taxonomy" id="1144750"/>
    <lineage>
        <taxon>Bacteria</taxon>
        <taxon>Pseudomonadati</taxon>
        <taxon>Bacteroidota</taxon>
        <taxon>Flavobacteriia</taxon>
        <taxon>Flavobacteriales</taxon>
        <taxon>Flavobacteriaceae</taxon>
    </lineage>
</organism>
<dbReference type="Gene3D" id="3.40.470.10">
    <property type="entry name" value="Uracil-DNA glycosylase-like domain"/>
    <property type="match status" value="1"/>
</dbReference>
<comment type="similarity">
    <text evidence="3 9 11">Belongs to the uracil-DNA glycosylase (UDG) superfamily. UNG family.</text>
</comment>
<dbReference type="InterPro" id="IPR036895">
    <property type="entry name" value="Uracil-DNA_glycosylase-like_sf"/>
</dbReference>
<dbReference type="CDD" id="cd10027">
    <property type="entry name" value="UDG-F1-like"/>
    <property type="match status" value="1"/>
</dbReference>
<gene>
    <name evidence="9" type="primary">ung</name>
    <name evidence="13" type="ORF">SAMN05443431_10734</name>
</gene>
<sequence length="221" mass="25167">MNVNIHQSWKTYLQTEFDKSYFKDLTQFVTKQYQEATCFPPENQIFNAFETCHLDDLKVVIIGQDPYHNYDQANGLCFSVTDGVKHPPSLVNIFKEIETDLNISYPSSGNLERWAKQGVFLLNATLTVRAHEAGSHQKEGWETFTDAVIKTISDQKENVVFLLWGGFAKKKAKLIDAKKHHILTSGHPSPLSANRGYWFGNKHFSQTNSLLASDGLDLINW</sequence>
<dbReference type="InterPro" id="IPR002043">
    <property type="entry name" value="UDG_fam1"/>
</dbReference>
<evidence type="ECO:0000256" key="4">
    <source>
        <dbReference type="ARBA" id="ARBA00012030"/>
    </source>
</evidence>
<evidence type="ECO:0000256" key="11">
    <source>
        <dbReference type="RuleBase" id="RU003780"/>
    </source>
</evidence>
<keyword evidence="6 9" id="KW-0227">DNA damage</keyword>
<evidence type="ECO:0000259" key="12">
    <source>
        <dbReference type="SMART" id="SM00986"/>
    </source>
</evidence>
<name>A0A1I3QZF2_9FLAO</name>
<dbReference type="HAMAP" id="MF_00148">
    <property type="entry name" value="UDG"/>
    <property type="match status" value="1"/>
</dbReference>
<dbReference type="NCBIfam" id="NF003588">
    <property type="entry name" value="PRK05254.1-1"/>
    <property type="match status" value="1"/>
</dbReference>
<dbReference type="SMART" id="SM00986">
    <property type="entry name" value="UDG"/>
    <property type="match status" value="1"/>
</dbReference>
<protein>
    <recommendedName>
        <fullName evidence="5 9">Uracil-DNA glycosylase</fullName>
        <shortName evidence="9">UDG</shortName>
        <ecNumber evidence="4 9">3.2.2.27</ecNumber>
    </recommendedName>
</protein>
<keyword evidence="14" id="KW-1185">Reference proteome</keyword>
<keyword evidence="9" id="KW-0963">Cytoplasm</keyword>
<dbReference type="PANTHER" id="PTHR11264:SF0">
    <property type="entry name" value="URACIL-DNA GLYCOSYLASE"/>
    <property type="match status" value="1"/>
</dbReference>
<evidence type="ECO:0000256" key="10">
    <source>
        <dbReference type="PROSITE-ProRule" id="PRU10072"/>
    </source>
</evidence>
<dbReference type="Proteomes" id="UP000199559">
    <property type="component" value="Unassembled WGS sequence"/>
</dbReference>
<dbReference type="EC" id="3.2.2.27" evidence="4 9"/>
<dbReference type="EMBL" id="FORM01000007">
    <property type="protein sequence ID" value="SFJ39265.1"/>
    <property type="molecule type" value="Genomic_DNA"/>
</dbReference>
<dbReference type="PROSITE" id="PS00130">
    <property type="entry name" value="U_DNA_GLYCOSYLASE"/>
    <property type="match status" value="1"/>
</dbReference>
<dbReference type="SUPFAM" id="SSF52141">
    <property type="entry name" value="Uracil-DNA glycosylase-like"/>
    <property type="match status" value="1"/>
</dbReference>
<dbReference type="NCBIfam" id="NF003592">
    <property type="entry name" value="PRK05254.1-5"/>
    <property type="match status" value="1"/>
</dbReference>
<dbReference type="SMART" id="SM00987">
    <property type="entry name" value="UreE_C"/>
    <property type="match status" value="1"/>
</dbReference>
<dbReference type="GO" id="GO:0005737">
    <property type="term" value="C:cytoplasm"/>
    <property type="evidence" value="ECO:0007669"/>
    <property type="project" value="UniProtKB-SubCell"/>
</dbReference>
<feature type="active site" description="Proton acceptor" evidence="9 10">
    <location>
        <position position="65"/>
    </location>
</feature>
<dbReference type="NCBIfam" id="NF003589">
    <property type="entry name" value="PRK05254.1-2"/>
    <property type="match status" value="1"/>
</dbReference>
<evidence type="ECO:0000256" key="9">
    <source>
        <dbReference type="HAMAP-Rule" id="MF_00148"/>
    </source>
</evidence>
<dbReference type="NCBIfam" id="TIGR00628">
    <property type="entry name" value="ung"/>
    <property type="match status" value="1"/>
</dbReference>
<evidence type="ECO:0000256" key="2">
    <source>
        <dbReference type="ARBA" id="ARBA00002631"/>
    </source>
</evidence>
<keyword evidence="7 9" id="KW-0378">Hydrolase</keyword>
<accession>A0A1I3QZF2</accession>
<dbReference type="NCBIfam" id="NF003591">
    <property type="entry name" value="PRK05254.1-4"/>
    <property type="match status" value="1"/>
</dbReference>
<reference evidence="14" key="1">
    <citation type="submission" date="2016-10" db="EMBL/GenBank/DDBJ databases">
        <authorList>
            <person name="Varghese N."/>
            <person name="Submissions S."/>
        </authorList>
    </citation>
    <scope>NUCLEOTIDE SEQUENCE [LARGE SCALE GENOMIC DNA]</scope>
    <source>
        <strain evidence="14">DSM 28881</strain>
    </source>
</reference>
<dbReference type="AlphaFoldDB" id="A0A1I3QZF2"/>
<dbReference type="FunFam" id="3.40.470.10:FF:000001">
    <property type="entry name" value="Uracil-DNA glycosylase"/>
    <property type="match status" value="1"/>
</dbReference>
<evidence type="ECO:0000256" key="6">
    <source>
        <dbReference type="ARBA" id="ARBA00022763"/>
    </source>
</evidence>
<evidence type="ECO:0000256" key="3">
    <source>
        <dbReference type="ARBA" id="ARBA00008184"/>
    </source>
</evidence>
<comment type="function">
    <text evidence="2 9 11">Excises uracil residues from the DNA which can arise as a result of misincorporation of dUMP residues by DNA polymerase or due to deamination of cytosine.</text>
</comment>
<dbReference type="GO" id="GO:0004844">
    <property type="term" value="F:uracil DNA N-glycosylase activity"/>
    <property type="evidence" value="ECO:0007669"/>
    <property type="project" value="UniProtKB-UniRule"/>
</dbReference>